<dbReference type="PANTHER" id="PTHR43297:SF2">
    <property type="entry name" value="DIPEPTIDE TRANSPORT ATP-BINDING PROTEIN DPPD"/>
    <property type="match status" value="1"/>
</dbReference>
<comment type="caution">
    <text evidence="9">The sequence shown here is derived from an EMBL/GenBank/DDBJ whole genome shotgun (WGS) entry which is preliminary data.</text>
</comment>
<evidence type="ECO:0000256" key="6">
    <source>
        <dbReference type="ARBA" id="ARBA00022840"/>
    </source>
</evidence>
<evidence type="ECO:0000256" key="2">
    <source>
        <dbReference type="ARBA" id="ARBA00005417"/>
    </source>
</evidence>
<dbReference type="GO" id="GO:0005524">
    <property type="term" value="F:ATP binding"/>
    <property type="evidence" value="ECO:0007669"/>
    <property type="project" value="UniProtKB-KW"/>
</dbReference>
<keyword evidence="4" id="KW-1003">Cell membrane</keyword>
<feature type="domain" description="ABC transporter" evidence="8">
    <location>
        <begin position="4"/>
        <end position="252"/>
    </location>
</feature>
<dbReference type="InterPro" id="IPR003439">
    <property type="entry name" value="ABC_transporter-like_ATP-bd"/>
</dbReference>
<gene>
    <name evidence="9" type="ORF">ACFQAU_04550</name>
</gene>
<dbReference type="InterPro" id="IPR050388">
    <property type="entry name" value="ABC_Ni/Peptide_Import"/>
</dbReference>
<dbReference type="Pfam" id="PF00005">
    <property type="entry name" value="ABC_tran"/>
    <property type="match status" value="1"/>
</dbReference>
<evidence type="ECO:0000256" key="1">
    <source>
        <dbReference type="ARBA" id="ARBA00004417"/>
    </source>
</evidence>
<organism evidence="9 10">
    <name type="scientific">Sulfitobacter profundi</name>
    <dbReference type="NCBI Taxonomy" id="2679961"/>
    <lineage>
        <taxon>Bacteria</taxon>
        <taxon>Pseudomonadati</taxon>
        <taxon>Pseudomonadota</taxon>
        <taxon>Alphaproteobacteria</taxon>
        <taxon>Rhodobacterales</taxon>
        <taxon>Roseobacteraceae</taxon>
        <taxon>Sulfitobacter</taxon>
    </lineage>
</organism>
<dbReference type="RefSeq" id="WP_386280846.1">
    <property type="nucleotide sequence ID" value="NZ_JBHSWA010000001.1"/>
</dbReference>
<keyword evidence="10" id="KW-1185">Reference proteome</keyword>
<comment type="similarity">
    <text evidence="2">Belongs to the ABC transporter superfamily.</text>
</comment>
<evidence type="ECO:0000256" key="3">
    <source>
        <dbReference type="ARBA" id="ARBA00022448"/>
    </source>
</evidence>
<dbReference type="InterPro" id="IPR027417">
    <property type="entry name" value="P-loop_NTPase"/>
</dbReference>
<reference evidence="10" key="1">
    <citation type="journal article" date="2019" name="Int. J. Syst. Evol. Microbiol.">
        <title>The Global Catalogue of Microorganisms (GCM) 10K type strain sequencing project: providing services to taxonomists for standard genome sequencing and annotation.</title>
        <authorList>
            <consortium name="The Broad Institute Genomics Platform"/>
            <consortium name="The Broad Institute Genome Sequencing Center for Infectious Disease"/>
            <person name="Wu L."/>
            <person name="Ma J."/>
        </authorList>
    </citation>
    <scope>NUCLEOTIDE SEQUENCE [LARGE SCALE GENOMIC DNA]</scope>
    <source>
        <strain evidence="10">NBRC 111368</strain>
    </source>
</reference>
<dbReference type="EMBL" id="JBHSWA010000001">
    <property type="protein sequence ID" value="MFC6641125.1"/>
    <property type="molecule type" value="Genomic_DNA"/>
</dbReference>
<name>A0ABW1YVA0_9RHOB</name>
<dbReference type="PANTHER" id="PTHR43297">
    <property type="entry name" value="OLIGOPEPTIDE TRANSPORT ATP-BINDING PROTEIN APPD"/>
    <property type="match status" value="1"/>
</dbReference>
<sequence>MTVLSINNLQVSYGMDSHIVKGVSFDVEKSKTTCLVGESGSGKSMIANAVMDLLPSKKLRITGGDIRYHDQTLVGRPARDIRAIRGRSISMIFQDPMSALNPVRGIRTQFDEVFSSHNIEPEQGRRARMLELLELARLPNPPRILDAYPFELSGGQRQRVMISMAMALNPDVLIADEPTTALDVTTQAQILGLIRDLQRDFGTAVLFITHDFGVVAQIADDVVVLRHGEVVEHGQAAHLLKNAENDYTRELISAIPNWHPRHATPEAPALVNAVDVVKTFHTKSGEVKALDRVSLRAKRGRQLASLGKADRESRRLQNALWVWKRRMRAPS</sequence>
<dbReference type="InterPro" id="IPR003593">
    <property type="entry name" value="AAA+_ATPase"/>
</dbReference>
<proteinExistence type="inferred from homology"/>
<evidence type="ECO:0000256" key="7">
    <source>
        <dbReference type="ARBA" id="ARBA00023136"/>
    </source>
</evidence>
<dbReference type="SMART" id="SM00382">
    <property type="entry name" value="AAA"/>
    <property type="match status" value="1"/>
</dbReference>
<dbReference type="PROSITE" id="PS00211">
    <property type="entry name" value="ABC_TRANSPORTER_1"/>
    <property type="match status" value="1"/>
</dbReference>
<evidence type="ECO:0000259" key="8">
    <source>
        <dbReference type="PROSITE" id="PS50893"/>
    </source>
</evidence>
<keyword evidence="6 9" id="KW-0067">ATP-binding</keyword>
<evidence type="ECO:0000256" key="5">
    <source>
        <dbReference type="ARBA" id="ARBA00022741"/>
    </source>
</evidence>
<evidence type="ECO:0000313" key="9">
    <source>
        <dbReference type="EMBL" id="MFC6641125.1"/>
    </source>
</evidence>
<dbReference type="PROSITE" id="PS50893">
    <property type="entry name" value="ABC_TRANSPORTER_2"/>
    <property type="match status" value="1"/>
</dbReference>
<accession>A0ABW1YVA0</accession>
<keyword evidence="5" id="KW-0547">Nucleotide-binding</keyword>
<keyword evidence="3" id="KW-0813">Transport</keyword>
<dbReference type="Proteomes" id="UP001596403">
    <property type="component" value="Unassembled WGS sequence"/>
</dbReference>
<keyword evidence="7" id="KW-0472">Membrane</keyword>
<dbReference type="CDD" id="cd03257">
    <property type="entry name" value="ABC_NikE_OppD_transporters"/>
    <property type="match status" value="1"/>
</dbReference>
<dbReference type="SUPFAM" id="SSF52540">
    <property type="entry name" value="P-loop containing nucleoside triphosphate hydrolases"/>
    <property type="match status" value="1"/>
</dbReference>
<dbReference type="InterPro" id="IPR017871">
    <property type="entry name" value="ABC_transporter-like_CS"/>
</dbReference>
<evidence type="ECO:0000256" key="4">
    <source>
        <dbReference type="ARBA" id="ARBA00022475"/>
    </source>
</evidence>
<evidence type="ECO:0000313" key="10">
    <source>
        <dbReference type="Proteomes" id="UP001596403"/>
    </source>
</evidence>
<dbReference type="Gene3D" id="3.40.50.300">
    <property type="entry name" value="P-loop containing nucleotide triphosphate hydrolases"/>
    <property type="match status" value="1"/>
</dbReference>
<protein>
    <submittedName>
        <fullName evidence="9">ATP-binding cassette domain-containing protein</fullName>
    </submittedName>
</protein>
<comment type="subcellular location">
    <subcellularLocation>
        <location evidence="1">Cell inner membrane</location>
        <topology evidence="1">Peripheral membrane protein</topology>
    </subcellularLocation>
</comment>